<comment type="caution">
    <text evidence="3">The sequence shown here is derived from an EMBL/GenBank/DDBJ whole genome shotgun (WGS) entry which is preliminary data.</text>
</comment>
<dbReference type="EMBL" id="CAJZBQ010000028">
    <property type="protein sequence ID" value="CAG9321296.1"/>
    <property type="molecule type" value="Genomic_DNA"/>
</dbReference>
<evidence type="ECO:0000259" key="2">
    <source>
        <dbReference type="Pfam" id="PF01156"/>
    </source>
</evidence>
<dbReference type="SUPFAM" id="SSF53590">
    <property type="entry name" value="Nucleoside hydrolase"/>
    <property type="match status" value="1"/>
</dbReference>
<dbReference type="Gene3D" id="3.90.245.10">
    <property type="entry name" value="Ribonucleoside hydrolase-like"/>
    <property type="match status" value="1"/>
</dbReference>
<keyword evidence="4" id="KW-1185">Reference proteome</keyword>
<dbReference type="AlphaFoldDB" id="A0AAU9J7I7"/>
<dbReference type="PANTHER" id="PTHR46190:SF1">
    <property type="entry name" value="SI:CH211-201H21.5"/>
    <property type="match status" value="1"/>
</dbReference>
<protein>
    <recommendedName>
        <fullName evidence="2">Inosine/uridine-preferring nucleoside hydrolase domain-containing protein</fullName>
    </recommendedName>
</protein>
<gene>
    <name evidence="3" type="ORF">BSTOLATCC_MIC28581</name>
</gene>
<dbReference type="Pfam" id="PF01156">
    <property type="entry name" value="IU_nuc_hydro"/>
    <property type="match status" value="1"/>
</dbReference>
<proteinExistence type="inferred from homology"/>
<feature type="domain" description="Inosine/uridine-preferring nucleoside hydrolase" evidence="2">
    <location>
        <begin position="7"/>
        <end position="309"/>
    </location>
</feature>
<reference evidence="3" key="1">
    <citation type="submission" date="2021-09" db="EMBL/GenBank/DDBJ databases">
        <authorList>
            <consortium name="AG Swart"/>
            <person name="Singh M."/>
            <person name="Singh A."/>
            <person name="Seah K."/>
            <person name="Emmerich C."/>
        </authorList>
    </citation>
    <scope>NUCLEOTIDE SEQUENCE</scope>
    <source>
        <strain evidence="3">ATCC30299</strain>
    </source>
</reference>
<organism evidence="3 4">
    <name type="scientific">Blepharisma stoltei</name>
    <dbReference type="NCBI Taxonomy" id="1481888"/>
    <lineage>
        <taxon>Eukaryota</taxon>
        <taxon>Sar</taxon>
        <taxon>Alveolata</taxon>
        <taxon>Ciliophora</taxon>
        <taxon>Postciliodesmatophora</taxon>
        <taxon>Heterotrichea</taxon>
        <taxon>Heterotrichida</taxon>
        <taxon>Blepharismidae</taxon>
        <taxon>Blepharisma</taxon>
    </lineage>
</organism>
<dbReference type="Proteomes" id="UP001162131">
    <property type="component" value="Unassembled WGS sequence"/>
</dbReference>
<accession>A0AAU9J7I7</accession>
<evidence type="ECO:0000313" key="3">
    <source>
        <dbReference type="EMBL" id="CAG9321296.1"/>
    </source>
</evidence>
<dbReference type="InterPro" id="IPR052775">
    <property type="entry name" value="IUN_hydrolase"/>
</dbReference>
<name>A0AAU9J7I7_9CILI</name>
<sequence length="318" mass="35330">MSKDYWIIDTDAGVDDCQALALAFSCQDSHNFEVLAITVLAGNVLLPQAIMNIAETLKACNKENIPFYIGADRPLISTLTPATHIHGVDGLNNYWQREGKSREDHIKPQSKSAVQAIIDLAHEYSGNINIVTIGPLTNLALAACQNPEIISMFKRVLVMGGAVHYRGNRYITNEFNIWCDPEAAHIIFERFPSIELVPWETCIDKEHLLDLDFLRSYISGTSRVGKFIGEITAVREGRTTVHFCDPLTLAVAIDRNVVVSGSKRKGVIELKGTTTRGMTLINWGSSDMEEINEAVPNLFIVEKVNMEIVKQMLLSSIN</sequence>
<dbReference type="InterPro" id="IPR036452">
    <property type="entry name" value="Ribo_hydro-like"/>
</dbReference>
<dbReference type="GO" id="GO:0016799">
    <property type="term" value="F:hydrolase activity, hydrolyzing N-glycosyl compounds"/>
    <property type="evidence" value="ECO:0007669"/>
    <property type="project" value="InterPro"/>
</dbReference>
<evidence type="ECO:0000256" key="1">
    <source>
        <dbReference type="ARBA" id="ARBA00009176"/>
    </source>
</evidence>
<evidence type="ECO:0000313" key="4">
    <source>
        <dbReference type="Proteomes" id="UP001162131"/>
    </source>
</evidence>
<comment type="similarity">
    <text evidence="1">Belongs to the IUNH family.</text>
</comment>
<dbReference type="PANTHER" id="PTHR46190">
    <property type="entry name" value="SI:CH211-201H21.5-RELATED"/>
    <property type="match status" value="1"/>
</dbReference>
<dbReference type="InterPro" id="IPR001910">
    <property type="entry name" value="Inosine/uridine_hydrolase_dom"/>
</dbReference>